<dbReference type="RefSeq" id="WP_227710186.1">
    <property type="nucleotide sequence ID" value="NZ_JAJEQW010000008.1"/>
</dbReference>
<protein>
    <submittedName>
        <fullName evidence="5">Phosphotriesterase-related protein</fullName>
    </submittedName>
</protein>
<proteinExistence type="inferred from homology"/>
<dbReference type="Proteomes" id="UP001198893">
    <property type="component" value="Unassembled WGS sequence"/>
</dbReference>
<reference evidence="5" key="1">
    <citation type="submission" date="2021-10" db="EMBL/GenBank/DDBJ databases">
        <title>Anaerobic single-cell dispensing facilitates the cultivation of human gut bacteria.</title>
        <authorList>
            <person name="Afrizal A."/>
        </authorList>
    </citation>
    <scope>NUCLEOTIDE SEQUENCE</scope>
    <source>
        <strain evidence="5">CLA-AA-H204</strain>
    </source>
</reference>
<accession>A0AAW4WC28</accession>
<dbReference type="PIRSF" id="PIRSF016839">
    <property type="entry name" value="PhP"/>
    <property type="match status" value="1"/>
</dbReference>
<feature type="binding site" evidence="3">
    <location>
        <position position="20"/>
    </location>
    <ligand>
        <name>a divalent metal cation</name>
        <dbReference type="ChEBI" id="CHEBI:60240"/>
        <label>1</label>
    </ligand>
</feature>
<sequence>MILTVNGEILPEELGITMCHEHLAVDLSPVRGDKDSDFDDSSLIIDELNKMKQYGVKSVVEVSCNDMGRDVKKLQMYSKVCGIHIIAATGFYLAEYHTQKVRESSAEELCDIFCKDILEGIDDTGVKAGVIGEVASGEPQMRPSEKNVLTAAAMAGKRTGVAVTTHCQLGKLAQEQIEIFEQQGMDLTKVVLGHLDLANDRDYYEKILKTGVNIGFDTIGKTAYLSDEQRADNLLWLIERGWEKQIVLSQDISRKSYLSRGGKYSGYMTVMKDFVPLLRARGIKQETLNRFLIENPARIFDKAD</sequence>
<evidence type="ECO:0000256" key="1">
    <source>
        <dbReference type="ARBA" id="ARBA00022723"/>
    </source>
</evidence>
<dbReference type="Pfam" id="PF02126">
    <property type="entry name" value="PTE"/>
    <property type="match status" value="1"/>
</dbReference>
<dbReference type="EMBL" id="JAJEQW010000008">
    <property type="protein sequence ID" value="MCC2242328.1"/>
    <property type="molecule type" value="Genomic_DNA"/>
</dbReference>
<evidence type="ECO:0000313" key="5">
    <source>
        <dbReference type="EMBL" id="MCC2242328.1"/>
    </source>
</evidence>
<feature type="binding site" evidence="3">
    <location>
        <position position="251"/>
    </location>
    <ligand>
        <name>a divalent metal cation</name>
        <dbReference type="ChEBI" id="CHEBI:60240"/>
        <label>1</label>
    </ligand>
</feature>
<dbReference type="PANTHER" id="PTHR10819:SF3">
    <property type="entry name" value="PHOSPHOTRIESTERASE-RELATED PROTEIN"/>
    <property type="match status" value="1"/>
</dbReference>
<comment type="caution">
    <text evidence="5">The sequence shown here is derived from an EMBL/GenBank/DDBJ whole genome shotgun (WGS) entry which is preliminary data.</text>
</comment>
<dbReference type="PROSITE" id="PS51347">
    <property type="entry name" value="PHOSPHOTRIESTERASE_2"/>
    <property type="match status" value="1"/>
</dbReference>
<evidence type="ECO:0000256" key="2">
    <source>
        <dbReference type="ARBA" id="ARBA00022801"/>
    </source>
</evidence>
<evidence type="ECO:0000256" key="3">
    <source>
        <dbReference type="PIRSR" id="PIRSR601559-52"/>
    </source>
</evidence>
<keyword evidence="2" id="KW-0378">Hydrolase</keyword>
<keyword evidence="1 3" id="KW-0479">Metal-binding</keyword>
<organism evidence="5 6">
    <name type="scientific">Roseburia amylophila</name>
    <dbReference type="NCBI Taxonomy" id="2981794"/>
    <lineage>
        <taxon>Bacteria</taxon>
        <taxon>Bacillati</taxon>
        <taxon>Bacillota</taxon>
        <taxon>Clostridia</taxon>
        <taxon>Lachnospirales</taxon>
        <taxon>Lachnospiraceae</taxon>
        <taxon>Roseburia</taxon>
    </lineage>
</organism>
<comment type="cofactor">
    <cofactor evidence="3">
        <name>a divalent metal cation</name>
        <dbReference type="ChEBI" id="CHEBI:60240"/>
    </cofactor>
    <text evidence="3">Binds 2 divalent metal cations per subunit.</text>
</comment>
<feature type="binding site" evidence="3">
    <location>
        <position position="22"/>
    </location>
    <ligand>
        <name>a divalent metal cation</name>
        <dbReference type="ChEBI" id="CHEBI:60240"/>
        <label>1</label>
    </ligand>
</feature>
<evidence type="ECO:0000313" key="6">
    <source>
        <dbReference type="Proteomes" id="UP001198893"/>
    </source>
</evidence>
<feature type="binding site" evidence="3">
    <location>
        <position position="194"/>
    </location>
    <ligand>
        <name>a divalent metal cation</name>
        <dbReference type="ChEBI" id="CHEBI:60240"/>
        <label>2</label>
    </ligand>
</feature>
<dbReference type="Gene3D" id="3.20.20.140">
    <property type="entry name" value="Metal-dependent hydrolases"/>
    <property type="match status" value="1"/>
</dbReference>
<name>A0AAW4WC28_9FIRM</name>
<dbReference type="AlphaFoldDB" id="A0AAW4WC28"/>
<dbReference type="GO" id="GO:0016787">
    <property type="term" value="F:hydrolase activity"/>
    <property type="evidence" value="ECO:0007669"/>
    <property type="project" value="UniProtKB-KW"/>
</dbReference>
<feature type="binding site" evidence="3">
    <location>
        <position position="133"/>
    </location>
    <ligand>
        <name>a divalent metal cation</name>
        <dbReference type="ChEBI" id="CHEBI:60240"/>
        <label>1</label>
    </ligand>
</feature>
<dbReference type="InterPro" id="IPR032466">
    <property type="entry name" value="Metal_Hydrolase"/>
</dbReference>
<gene>
    <name evidence="5" type="ORF">LKD47_08485</name>
</gene>
<feature type="binding site" evidence="3">
    <location>
        <position position="166"/>
    </location>
    <ligand>
        <name>a divalent metal cation</name>
        <dbReference type="ChEBI" id="CHEBI:60240"/>
        <label>2</label>
    </ligand>
</feature>
<comment type="caution">
    <text evidence="4">Lacks conserved residue(s) required for the propagation of feature annotation.</text>
</comment>
<dbReference type="InterPro" id="IPR001559">
    <property type="entry name" value="Phosphotriesterase"/>
</dbReference>
<evidence type="ECO:0000256" key="4">
    <source>
        <dbReference type="PROSITE-ProRule" id="PRU00679"/>
    </source>
</evidence>
<dbReference type="SUPFAM" id="SSF51556">
    <property type="entry name" value="Metallo-dependent hydrolases"/>
    <property type="match status" value="1"/>
</dbReference>
<dbReference type="PANTHER" id="PTHR10819">
    <property type="entry name" value="PHOSPHOTRIESTERASE-RELATED"/>
    <property type="match status" value="1"/>
</dbReference>
<dbReference type="GO" id="GO:0008270">
    <property type="term" value="F:zinc ion binding"/>
    <property type="evidence" value="ECO:0007669"/>
    <property type="project" value="InterPro"/>
</dbReference>
<feature type="binding site" evidence="3">
    <location>
        <position position="133"/>
    </location>
    <ligand>
        <name>a divalent metal cation</name>
        <dbReference type="ChEBI" id="CHEBI:60240"/>
        <label>2</label>
    </ligand>
</feature>
<comment type="similarity">
    <text evidence="4">Belongs to the metallo-dependent hydrolases superfamily. Phosphotriesterase family.</text>
</comment>